<evidence type="ECO:0000313" key="2">
    <source>
        <dbReference type="Proteomes" id="UP000460272"/>
    </source>
</evidence>
<dbReference type="OrthoDB" id="9793236at2"/>
<name>A0A651PER8_9ACTN</name>
<dbReference type="AlphaFoldDB" id="A0A651PER8"/>
<dbReference type="Proteomes" id="UP000460272">
    <property type="component" value="Unassembled WGS sequence"/>
</dbReference>
<keyword evidence="2" id="KW-1185">Reference proteome</keyword>
<sequence>MANLFMHYAFDMWMDREFPGCPFERYADLCRGRHKSAYAEVRIMPTGWADALVRATSECLLSA</sequence>
<organism evidence="1 2">
    <name type="scientific">Trebonia kvetii</name>
    <dbReference type="NCBI Taxonomy" id="2480626"/>
    <lineage>
        <taxon>Bacteria</taxon>
        <taxon>Bacillati</taxon>
        <taxon>Actinomycetota</taxon>
        <taxon>Actinomycetes</taxon>
        <taxon>Streptosporangiales</taxon>
        <taxon>Treboniaceae</taxon>
        <taxon>Trebonia</taxon>
    </lineage>
</organism>
<proteinExistence type="predicted"/>
<reference evidence="1 2" key="1">
    <citation type="submission" date="2018-11" db="EMBL/GenBank/DDBJ databases">
        <title>Trebonia kvetii gen.nov., sp.nov., a novel acidophilic actinobacterium, and proposal of the new actinobacterial family Treboniaceae fam. nov.</title>
        <authorList>
            <person name="Rapoport D."/>
            <person name="Sagova-Mareckova M."/>
            <person name="Sedlacek I."/>
            <person name="Provaznik J."/>
            <person name="Kralova S."/>
            <person name="Pavlinic D."/>
            <person name="Benes V."/>
            <person name="Kopecky J."/>
        </authorList>
    </citation>
    <scope>NUCLEOTIDE SEQUENCE [LARGE SCALE GENOMIC DNA]</scope>
    <source>
        <strain evidence="1 2">15Tr583</strain>
    </source>
</reference>
<protein>
    <submittedName>
        <fullName evidence="1">Uncharacterized protein</fullName>
    </submittedName>
</protein>
<comment type="caution">
    <text evidence="1">The sequence shown here is derived from an EMBL/GenBank/DDBJ whole genome shotgun (WGS) entry which is preliminary data.</text>
</comment>
<dbReference type="EMBL" id="RPFW01000075">
    <property type="protein sequence ID" value="TVY97815.1"/>
    <property type="molecule type" value="Genomic_DNA"/>
</dbReference>
<evidence type="ECO:0000313" key="1">
    <source>
        <dbReference type="EMBL" id="TVY97815.1"/>
    </source>
</evidence>
<accession>A0A651PER8</accession>
<gene>
    <name evidence="1" type="ORF">EAS64_43020</name>
</gene>